<feature type="domain" description="Aromatic amino acid beta-eliminating lyase/threonine aldolase" evidence="6">
    <location>
        <begin position="6"/>
        <end position="288"/>
    </location>
</feature>
<dbReference type="GO" id="GO:0005829">
    <property type="term" value="C:cytosol"/>
    <property type="evidence" value="ECO:0007669"/>
    <property type="project" value="TreeGrafter"/>
</dbReference>
<sequence>MNRILDIRSDTVTQPTDEMRKAMAEAIVGDDIMGEDPTVKRLEKLACEIFGKEAAVFVTSGTMANQIAVMVYSKLGDEVIVGSQSHILNLEVGALAAICGVQARSIEVVDGHYDAEVIENAILGKGIQSTDTGLICLENTYNLNRGLIVTTENMKEIKMIGAKHKIPVYLDGARILNAAVAEGKDVKEFTKHVDALQVCLTKGLAAPFGSLLLGDKEFISKARKMKQRLGGGMRQAGIMAAAGVVALENMVSRLDEDHKRAKTLAHRLVKIHEGILEITEVQTNIVSLNLGFLSIDGKTIQEEFLKQGIKVKKIGDKSYRMIIHYQIKDEDIDYIADVTEEIIQRYKK</sequence>
<evidence type="ECO:0000313" key="7">
    <source>
        <dbReference type="EMBL" id="KAB3535213.1"/>
    </source>
</evidence>
<dbReference type="InterPro" id="IPR023603">
    <property type="entry name" value="Low_specificity_L-TA-like"/>
</dbReference>
<keyword evidence="4" id="KW-0456">Lyase</keyword>
<gene>
    <name evidence="7" type="ORF">F8154_07165</name>
</gene>
<comment type="similarity">
    <text evidence="2">Belongs to the threonine aldolase family.</text>
</comment>
<dbReference type="GO" id="GO:0008732">
    <property type="term" value="F:L-allo-threonine aldolase activity"/>
    <property type="evidence" value="ECO:0007669"/>
    <property type="project" value="TreeGrafter"/>
</dbReference>
<evidence type="ECO:0000256" key="4">
    <source>
        <dbReference type="ARBA" id="ARBA00023239"/>
    </source>
</evidence>
<feature type="modified residue" description="N6-(pyridoxal phosphate)lysine" evidence="5">
    <location>
        <position position="202"/>
    </location>
</feature>
<comment type="caution">
    <text evidence="7">The sequence shown here is derived from an EMBL/GenBank/DDBJ whole genome shotgun (WGS) entry which is preliminary data.</text>
</comment>
<dbReference type="AlphaFoldDB" id="A0A6I0F8S8"/>
<keyword evidence="8" id="KW-1185">Reference proteome</keyword>
<dbReference type="FunFam" id="3.40.640.10:FF:000030">
    <property type="entry name" value="Low-specificity L-threonine aldolase"/>
    <property type="match status" value="1"/>
</dbReference>
<dbReference type="NCBIfam" id="NF041359">
    <property type="entry name" value="GntG_guanitoxin"/>
    <property type="match status" value="1"/>
</dbReference>
<dbReference type="Proteomes" id="UP000432715">
    <property type="component" value="Unassembled WGS sequence"/>
</dbReference>
<evidence type="ECO:0000256" key="5">
    <source>
        <dbReference type="PIRSR" id="PIRSR017617-1"/>
    </source>
</evidence>
<dbReference type="InterPro" id="IPR001597">
    <property type="entry name" value="ArAA_b-elim_lyase/Thr_aldolase"/>
</dbReference>
<organism evidence="7 8">
    <name type="scientific">Alkaliphilus pronyensis</name>
    <dbReference type="NCBI Taxonomy" id="1482732"/>
    <lineage>
        <taxon>Bacteria</taxon>
        <taxon>Bacillati</taxon>
        <taxon>Bacillota</taxon>
        <taxon>Clostridia</taxon>
        <taxon>Peptostreptococcales</taxon>
        <taxon>Natronincolaceae</taxon>
        <taxon>Alkaliphilus</taxon>
    </lineage>
</organism>
<dbReference type="Pfam" id="PF01212">
    <property type="entry name" value="Beta_elim_lyase"/>
    <property type="match status" value="1"/>
</dbReference>
<keyword evidence="3" id="KW-0663">Pyridoxal phosphate</keyword>
<accession>A0A6I0F8S8</accession>
<dbReference type="InterPro" id="IPR015421">
    <property type="entry name" value="PyrdxlP-dep_Trfase_major"/>
</dbReference>
<dbReference type="GO" id="GO:0006545">
    <property type="term" value="P:glycine biosynthetic process"/>
    <property type="evidence" value="ECO:0007669"/>
    <property type="project" value="TreeGrafter"/>
</dbReference>
<dbReference type="GO" id="GO:0006567">
    <property type="term" value="P:L-threonine catabolic process"/>
    <property type="evidence" value="ECO:0007669"/>
    <property type="project" value="TreeGrafter"/>
</dbReference>
<dbReference type="RefSeq" id="WP_151860929.1">
    <property type="nucleotide sequence ID" value="NZ_WBZC01000023.1"/>
</dbReference>
<evidence type="ECO:0000256" key="1">
    <source>
        <dbReference type="ARBA" id="ARBA00001933"/>
    </source>
</evidence>
<dbReference type="PIRSF" id="PIRSF017617">
    <property type="entry name" value="Thr_aldolase"/>
    <property type="match status" value="1"/>
</dbReference>
<evidence type="ECO:0000259" key="6">
    <source>
        <dbReference type="Pfam" id="PF01212"/>
    </source>
</evidence>
<reference evidence="7 8" key="1">
    <citation type="submission" date="2019-10" db="EMBL/GenBank/DDBJ databases">
        <title>Alkaliphilus serpentinus sp. nov. and Alkaliphilus pronyensis sp. nov., two novel anaerobic alkaliphilic species isolated from the serpentinized-hosted hydrothermal field of the Prony Bay (New Caledonia).</title>
        <authorList>
            <person name="Postec A."/>
        </authorList>
    </citation>
    <scope>NUCLEOTIDE SEQUENCE [LARGE SCALE GENOMIC DNA]</scope>
    <source>
        <strain evidence="7 8">LacV</strain>
    </source>
</reference>
<dbReference type="PANTHER" id="PTHR48097:SF9">
    <property type="entry name" value="L-THREONINE ALDOLASE"/>
    <property type="match status" value="1"/>
</dbReference>
<dbReference type="InterPro" id="IPR015424">
    <property type="entry name" value="PyrdxlP-dep_Trfase"/>
</dbReference>
<proteinExistence type="inferred from homology"/>
<dbReference type="Gene3D" id="3.40.640.10">
    <property type="entry name" value="Type I PLP-dependent aspartate aminotransferase-like (Major domain)"/>
    <property type="match status" value="1"/>
</dbReference>
<name>A0A6I0F8S8_9FIRM</name>
<evidence type="ECO:0000313" key="8">
    <source>
        <dbReference type="Proteomes" id="UP000432715"/>
    </source>
</evidence>
<dbReference type="EMBL" id="WBZC01000023">
    <property type="protein sequence ID" value="KAB3535213.1"/>
    <property type="molecule type" value="Genomic_DNA"/>
</dbReference>
<evidence type="ECO:0000256" key="3">
    <source>
        <dbReference type="ARBA" id="ARBA00022898"/>
    </source>
</evidence>
<comment type="cofactor">
    <cofactor evidence="1">
        <name>pyridoxal 5'-phosphate</name>
        <dbReference type="ChEBI" id="CHEBI:597326"/>
    </cofactor>
</comment>
<protein>
    <submittedName>
        <fullName evidence="7">Threonine aldolase</fullName>
    </submittedName>
</protein>
<dbReference type="OrthoDB" id="9774495at2"/>
<dbReference type="InterPro" id="IPR015422">
    <property type="entry name" value="PyrdxlP-dep_Trfase_small"/>
</dbReference>
<dbReference type="PANTHER" id="PTHR48097">
    <property type="entry name" value="L-THREONINE ALDOLASE-RELATED"/>
    <property type="match status" value="1"/>
</dbReference>
<evidence type="ECO:0000256" key="2">
    <source>
        <dbReference type="ARBA" id="ARBA00006966"/>
    </source>
</evidence>
<dbReference type="Gene3D" id="3.90.1150.10">
    <property type="entry name" value="Aspartate Aminotransferase, domain 1"/>
    <property type="match status" value="1"/>
</dbReference>
<dbReference type="SUPFAM" id="SSF53383">
    <property type="entry name" value="PLP-dependent transferases"/>
    <property type="match status" value="1"/>
</dbReference>